<keyword evidence="2" id="KW-1133">Transmembrane helix</keyword>
<evidence type="ECO:0000256" key="2">
    <source>
        <dbReference type="SAM" id="Phobius"/>
    </source>
</evidence>
<protein>
    <recommendedName>
        <fullName evidence="6">Pentapeptide repeat-containing protein</fullName>
    </recommendedName>
</protein>
<evidence type="ECO:0000313" key="5">
    <source>
        <dbReference type="Proteomes" id="UP000663860"/>
    </source>
</evidence>
<keyword evidence="2" id="KW-0472">Membrane</keyword>
<dbReference type="Gene3D" id="2.160.20.80">
    <property type="entry name" value="E3 ubiquitin-protein ligase SopA"/>
    <property type="match status" value="1"/>
</dbReference>
<dbReference type="Pfam" id="PF00805">
    <property type="entry name" value="Pentapeptide"/>
    <property type="match status" value="1"/>
</dbReference>
<evidence type="ECO:0000256" key="1">
    <source>
        <dbReference type="SAM" id="MobiDB-lite"/>
    </source>
</evidence>
<dbReference type="EMBL" id="CAJOBB010003165">
    <property type="protein sequence ID" value="CAF4024508.1"/>
    <property type="molecule type" value="Genomic_DNA"/>
</dbReference>
<evidence type="ECO:0000313" key="4">
    <source>
        <dbReference type="EMBL" id="CAF4024508.1"/>
    </source>
</evidence>
<gene>
    <name evidence="3" type="ORF">IZO911_LOCUS13115</name>
    <name evidence="4" type="ORF">KXQ929_LOCUS29889</name>
</gene>
<dbReference type="Proteomes" id="UP000663860">
    <property type="component" value="Unassembled WGS sequence"/>
</dbReference>
<comment type="caution">
    <text evidence="3">The sequence shown here is derived from an EMBL/GenBank/DDBJ whole genome shotgun (WGS) entry which is preliminary data.</text>
</comment>
<sequence>MSELKTIKTDEEISPTKIKKNKGCLKHSLYEWLTLLSSLFVPLVVGILTVVLPLQQQNISDHQNENSKAIALNNRLQDLKLLQDQQKQVILNTFEHDLCNLLLKYKTVKIYNDTSSSSSSPRDDDDDDDNEIKEDDNDDERISFIIRTKTLHALRQLDPARKILLIQLLIDSGIQKRISISRADLSSLIFPPGSFYNQFRFVNVVARDIKLKNVYLYRSNFSYSILDDSSFYESNCSYADFSHASLQRTDWTNTDVTQAIFNFTNLLGAKITSQQLATVHSLQGAILPNGSTAII</sequence>
<dbReference type="EMBL" id="CAJNOE010000104">
    <property type="protein sequence ID" value="CAF0917368.1"/>
    <property type="molecule type" value="Genomic_DNA"/>
</dbReference>
<name>A0A814ATH7_9BILA</name>
<keyword evidence="2" id="KW-0812">Transmembrane</keyword>
<evidence type="ECO:0008006" key="6">
    <source>
        <dbReference type="Google" id="ProtNLM"/>
    </source>
</evidence>
<proteinExistence type="predicted"/>
<dbReference type="InterPro" id="IPR001646">
    <property type="entry name" value="5peptide_repeat"/>
</dbReference>
<dbReference type="AlphaFoldDB" id="A0A814ATH7"/>
<feature type="region of interest" description="Disordered" evidence="1">
    <location>
        <begin position="113"/>
        <end position="135"/>
    </location>
</feature>
<accession>A0A814ATH7</accession>
<evidence type="ECO:0000313" key="3">
    <source>
        <dbReference type="EMBL" id="CAF0917368.1"/>
    </source>
</evidence>
<reference evidence="3" key="1">
    <citation type="submission" date="2021-02" db="EMBL/GenBank/DDBJ databases">
        <authorList>
            <person name="Nowell W R."/>
        </authorList>
    </citation>
    <scope>NUCLEOTIDE SEQUENCE</scope>
</reference>
<feature type="compositionally biased region" description="Acidic residues" evidence="1">
    <location>
        <begin position="123"/>
        <end position="135"/>
    </location>
</feature>
<organism evidence="3 5">
    <name type="scientific">Adineta steineri</name>
    <dbReference type="NCBI Taxonomy" id="433720"/>
    <lineage>
        <taxon>Eukaryota</taxon>
        <taxon>Metazoa</taxon>
        <taxon>Spiralia</taxon>
        <taxon>Gnathifera</taxon>
        <taxon>Rotifera</taxon>
        <taxon>Eurotatoria</taxon>
        <taxon>Bdelloidea</taxon>
        <taxon>Adinetida</taxon>
        <taxon>Adinetidae</taxon>
        <taxon>Adineta</taxon>
    </lineage>
</organism>
<dbReference type="SUPFAM" id="SSF141571">
    <property type="entry name" value="Pentapeptide repeat-like"/>
    <property type="match status" value="1"/>
</dbReference>
<feature type="transmembrane region" description="Helical" evidence="2">
    <location>
        <begin position="29"/>
        <end position="54"/>
    </location>
</feature>
<dbReference type="Proteomes" id="UP000663868">
    <property type="component" value="Unassembled WGS sequence"/>
</dbReference>